<dbReference type="InterPro" id="IPR050680">
    <property type="entry name" value="YpeA/RimI_acetyltransf"/>
</dbReference>
<evidence type="ECO:0000313" key="4">
    <source>
        <dbReference type="EMBL" id="AHY47610.1"/>
    </source>
</evidence>
<dbReference type="HOGENOM" id="CLU_111226_4_0_11"/>
<keyword evidence="2" id="KW-0012">Acyltransferase</keyword>
<sequence length="154" mass="17002">MSRPDRTSVELRPLTPGNWREFVALRVGESQRGYVDENVLALAETAVHEELAAYGAYAEGEPVGMLVFGESEPGVGMIHHVMLAEEHQGRGLGREVLRAALELARERDLGRVVLSYIPGNPAARLYESLGFRHTGKKWGEEPVMALDLRREAPG</sequence>
<dbReference type="eggNOG" id="COG1670">
    <property type="taxonomic scope" value="Bacteria"/>
</dbReference>
<dbReference type="EMBL" id="CP007514">
    <property type="protein sequence ID" value="AHY47610.1"/>
    <property type="molecule type" value="Genomic_DNA"/>
</dbReference>
<dbReference type="Pfam" id="PF00583">
    <property type="entry name" value="Acetyltransf_1"/>
    <property type="match status" value="1"/>
</dbReference>
<dbReference type="SUPFAM" id="SSF55729">
    <property type="entry name" value="Acyl-CoA N-acyltransferases (Nat)"/>
    <property type="match status" value="1"/>
</dbReference>
<dbReference type="Gene3D" id="3.40.630.30">
    <property type="match status" value="1"/>
</dbReference>
<evidence type="ECO:0000256" key="1">
    <source>
        <dbReference type="ARBA" id="ARBA00022679"/>
    </source>
</evidence>
<dbReference type="KEGG" id="rrd:RradSPS_2327"/>
<dbReference type="GO" id="GO:0016747">
    <property type="term" value="F:acyltransferase activity, transferring groups other than amino-acyl groups"/>
    <property type="evidence" value="ECO:0007669"/>
    <property type="project" value="InterPro"/>
</dbReference>
<dbReference type="AlphaFoldDB" id="A0A023X6J1"/>
<dbReference type="InterPro" id="IPR000182">
    <property type="entry name" value="GNAT_dom"/>
</dbReference>
<name>A0A023X6J1_RUBRA</name>
<gene>
    <name evidence="4" type="ORF">RradSPS_2327</name>
</gene>
<feature type="domain" description="N-acetyltransferase" evidence="3">
    <location>
        <begin position="9"/>
        <end position="149"/>
    </location>
</feature>
<organism evidence="4 5">
    <name type="scientific">Rubrobacter radiotolerans</name>
    <name type="common">Arthrobacter radiotolerans</name>
    <dbReference type="NCBI Taxonomy" id="42256"/>
    <lineage>
        <taxon>Bacteria</taxon>
        <taxon>Bacillati</taxon>
        <taxon>Actinomycetota</taxon>
        <taxon>Rubrobacteria</taxon>
        <taxon>Rubrobacterales</taxon>
        <taxon>Rubrobacteraceae</taxon>
        <taxon>Rubrobacter</taxon>
    </lineage>
</organism>
<dbReference type="Proteomes" id="UP000025229">
    <property type="component" value="Chromosome"/>
</dbReference>
<evidence type="ECO:0000313" key="5">
    <source>
        <dbReference type="Proteomes" id="UP000025229"/>
    </source>
</evidence>
<dbReference type="InterPro" id="IPR016181">
    <property type="entry name" value="Acyl_CoA_acyltransferase"/>
</dbReference>
<accession>A0A023X6J1</accession>
<dbReference type="STRING" id="42256.RradSPS_2327"/>
<evidence type="ECO:0000256" key="2">
    <source>
        <dbReference type="ARBA" id="ARBA00023315"/>
    </source>
</evidence>
<protein>
    <submittedName>
        <fullName evidence="4">Acetyltransferase (GNAT) family</fullName>
    </submittedName>
</protein>
<dbReference type="CDD" id="cd04301">
    <property type="entry name" value="NAT_SF"/>
    <property type="match status" value="1"/>
</dbReference>
<dbReference type="PANTHER" id="PTHR43420">
    <property type="entry name" value="ACETYLTRANSFERASE"/>
    <property type="match status" value="1"/>
</dbReference>
<reference evidence="4 5" key="1">
    <citation type="submission" date="2014-03" db="EMBL/GenBank/DDBJ databases">
        <title>Complete genome sequence of the Radio-Resistant Rubrobacter radiotolerans RSPS-4.</title>
        <authorList>
            <person name="Egas C.C."/>
            <person name="Barroso C.C."/>
            <person name="Froufe H.J.C."/>
            <person name="Pacheco J.J."/>
            <person name="Albuquerque L.L."/>
            <person name="da Costa M.M.S."/>
        </authorList>
    </citation>
    <scope>NUCLEOTIDE SEQUENCE [LARGE SCALE GENOMIC DNA]</scope>
    <source>
        <strain evidence="4 5">RSPS-4</strain>
    </source>
</reference>
<proteinExistence type="predicted"/>
<evidence type="ECO:0000259" key="3">
    <source>
        <dbReference type="PROSITE" id="PS51186"/>
    </source>
</evidence>
<keyword evidence="1 4" id="KW-0808">Transferase</keyword>
<dbReference type="PROSITE" id="PS51186">
    <property type="entry name" value="GNAT"/>
    <property type="match status" value="1"/>
</dbReference>
<keyword evidence="5" id="KW-1185">Reference proteome</keyword>